<sequence>MEKRNKIIYWIATGLLSGLMLMSASLYFTKYEVVSGMFTFLGFPTFVIYPLAIAKILGLVAIWSNKSKLLKEWAYAGFFFDFVLALGAHLVAADGQFGMAATALVLLIVSRIYNSKVFGK</sequence>
<feature type="transmembrane region" description="Helical" evidence="5">
    <location>
        <begin position="40"/>
        <end position="61"/>
    </location>
</feature>
<dbReference type="EMBL" id="WOTW01000050">
    <property type="protein sequence ID" value="MUP39486.1"/>
    <property type="molecule type" value="Genomic_DNA"/>
</dbReference>
<name>A0A7M4DA07_9BACT</name>
<dbReference type="Proteomes" id="UP000285951">
    <property type="component" value="Unassembled WGS sequence"/>
</dbReference>
<accession>A0A7M4DA07</accession>
<dbReference type="AlphaFoldDB" id="A0A7M4DA07"/>
<reference evidence="6 9" key="2">
    <citation type="submission" date="2019-12" db="EMBL/GenBank/DDBJ databases">
        <title>Draft genome sequence of Labilibaculum sp. strain 44 isolated from deep waters of Black Sea.</title>
        <authorList>
            <person name="Yadav S."/>
            <person name="Villanueva L."/>
        </authorList>
    </citation>
    <scope>NUCLEOTIDE SEQUENCE [LARGE SCALE GENOMIC DNA]</scope>
    <source>
        <strain evidence="6 9">44</strain>
    </source>
</reference>
<feature type="transmembrane region" description="Helical" evidence="5">
    <location>
        <begin position="97"/>
        <end position="114"/>
    </location>
</feature>
<dbReference type="OrthoDB" id="7960583at2"/>
<dbReference type="Pfam" id="PF13564">
    <property type="entry name" value="DoxX_2"/>
    <property type="match status" value="1"/>
</dbReference>
<evidence type="ECO:0000256" key="3">
    <source>
        <dbReference type="ARBA" id="ARBA00022989"/>
    </source>
</evidence>
<comment type="caution">
    <text evidence="6">The sequence shown here is derived from an EMBL/GenBank/DDBJ whole genome shotgun (WGS) entry which is preliminary data.</text>
</comment>
<organism evidence="6 9">
    <name type="scientific">Labilibaculum euxinus</name>
    <dbReference type="NCBI Taxonomy" id="2686357"/>
    <lineage>
        <taxon>Bacteria</taxon>
        <taxon>Pseudomonadati</taxon>
        <taxon>Bacteroidota</taxon>
        <taxon>Bacteroidia</taxon>
        <taxon>Marinilabiliales</taxon>
        <taxon>Marinifilaceae</taxon>
        <taxon>Labilibaculum</taxon>
    </lineage>
</organism>
<keyword evidence="2 5" id="KW-0812">Transmembrane</keyword>
<evidence type="ECO:0000256" key="5">
    <source>
        <dbReference type="SAM" id="Phobius"/>
    </source>
</evidence>
<evidence type="ECO:0000256" key="1">
    <source>
        <dbReference type="ARBA" id="ARBA00004141"/>
    </source>
</evidence>
<evidence type="ECO:0000313" key="7">
    <source>
        <dbReference type="EMBL" id="MVB08691.1"/>
    </source>
</evidence>
<dbReference type="EMBL" id="QTZN02000050">
    <property type="protein sequence ID" value="MVB08691.1"/>
    <property type="molecule type" value="Genomic_DNA"/>
</dbReference>
<reference evidence="7 8" key="1">
    <citation type="submission" date="2019-11" db="EMBL/GenBank/DDBJ databases">
        <title>Draft genome sequence of Labilibaculum sp. strain SYP isolated from Black Sea.</title>
        <authorList>
            <person name="Yadav S."/>
            <person name="Villanueva L."/>
        </authorList>
    </citation>
    <scope>NUCLEOTIDE SEQUENCE [LARGE SCALE GENOMIC DNA]</scope>
    <source>
        <strain evidence="7 8">44</strain>
    </source>
</reference>
<comment type="subcellular location">
    <subcellularLocation>
        <location evidence="1">Membrane</location>
        <topology evidence="1">Multi-pass membrane protein</topology>
    </subcellularLocation>
</comment>
<keyword evidence="4 5" id="KW-0472">Membrane</keyword>
<evidence type="ECO:0000313" key="8">
    <source>
        <dbReference type="Proteomes" id="UP000285951"/>
    </source>
</evidence>
<feature type="transmembrane region" description="Helical" evidence="5">
    <location>
        <begin position="73"/>
        <end position="91"/>
    </location>
</feature>
<proteinExistence type="predicted"/>
<dbReference type="Proteomes" id="UP000462449">
    <property type="component" value="Unassembled WGS sequence"/>
</dbReference>
<dbReference type="RefSeq" id="WP_156196898.1">
    <property type="nucleotide sequence ID" value="NZ_QTZN02000050.1"/>
</dbReference>
<evidence type="ECO:0000256" key="4">
    <source>
        <dbReference type="ARBA" id="ARBA00023136"/>
    </source>
</evidence>
<protein>
    <submittedName>
        <fullName evidence="6">DoxX family protein</fullName>
    </submittedName>
</protein>
<dbReference type="GO" id="GO:0016020">
    <property type="term" value="C:membrane"/>
    <property type="evidence" value="ECO:0007669"/>
    <property type="project" value="UniProtKB-SubCell"/>
</dbReference>
<dbReference type="InterPro" id="IPR032808">
    <property type="entry name" value="DoxX"/>
</dbReference>
<feature type="transmembrane region" description="Helical" evidence="5">
    <location>
        <begin position="7"/>
        <end position="28"/>
    </location>
</feature>
<keyword evidence="3 5" id="KW-1133">Transmembrane helix</keyword>
<gene>
    <name evidence="7" type="ORF">DWB62_016820</name>
    <name evidence="6" type="ORF">GNY23_16820</name>
</gene>
<evidence type="ECO:0000256" key="2">
    <source>
        <dbReference type="ARBA" id="ARBA00022692"/>
    </source>
</evidence>
<evidence type="ECO:0000313" key="9">
    <source>
        <dbReference type="Proteomes" id="UP000462449"/>
    </source>
</evidence>
<keyword evidence="8" id="KW-1185">Reference proteome</keyword>
<evidence type="ECO:0000313" key="6">
    <source>
        <dbReference type="EMBL" id="MUP39486.1"/>
    </source>
</evidence>